<dbReference type="AlphaFoldDB" id="A0A9D1GW12"/>
<dbReference type="PANTHER" id="PTHR38455:SF1">
    <property type="entry name" value="DUF951 DOMAIN-CONTAINING PROTEIN"/>
    <property type="match status" value="1"/>
</dbReference>
<dbReference type="Proteomes" id="UP000824136">
    <property type="component" value="Unassembled WGS sequence"/>
</dbReference>
<comment type="caution">
    <text evidence="1">The sequence shown here is derived from an EMBL/GenBank/DDBJ whole genome shotgun (WGS) entry which is preliminary data.</text>
</comment>
<proteinExistence type="predicted"/>
<sequence>MDICRGDVLVMKKNHPCGCNRMRVLRSGMDFKLRCEGCGREFMIPRSKAEKNVKSVDTAERETIKVIKDDMNV</sequence>
<accession>A0A9D1GW12</accession>
<name>A0A9D1GW12_9FIRM</name>
<dbReference type="EMBL" id="DVLL01000021">
    <property type="protein sequence ID" value="HIT59340.1"/>
    <property type="molecule type" value="Genomic_DNA"/>
</dbReference>
<dbReference type="PANTHER" id="PTHR38455">
    <property type="entry name" value="HYPOTHETICAL CYTOSOLIC PROTEIN"/>
    <property type="match status" value="1"/>
</dbReference>
<gene>
    <name evidence="1" type="ORF">IAC39_06485</name>
</gene>
<evidence type="ECO:0000313" key="1">
    <source>
        <dbReference type="EMBL" id="HIT59340.1"/>
    </source>
</evidence>
<dbReference type="Pfam" id="PF06107">
    <property type="entry name" value="DUF951"/>
    <property type="match status" value="1"/>
</dbReference>
<protein>
    <submittedName>
        <fullName evidence="1">DUF951 domain-containing protein</fullName>
    </submittedName>
</protein>
<reference evidence="1" key="1">
    <citation type="submission" date="2020-10" db="EMBL/GenBank/DDBJ databases">
        <authorList>
            <person name="Gilroy R."/>
        </authorList>
    </citation>
    <scope>NUCLEOTIDE SEQUENCE</scope>
    <source>
        <strain evidence="1">CHK33-4379</strain>
    </source>
</reference>
<reference evidence="1" key="2">
    <citation type="journal article" date="2021" name="PeerJ">
        <title>Extensive microbial diversity within the chicken gut microbiome revealed by metagenomics and culture.</title>
        <authorList>
            <person name="Gilroy R."/>
            <person name="Ravi A."/>
            <person name="Getino M."/>
            <person name="Pursley I."/>
            <person name="Horton D.L."/>
            <person name="Alikhan N.F."/>
            <person name="Baker D."/>
            <person name="Gharbi K."/>
            <person name="Hall N."/>
            <person name="Watson M."/>
            <person name="Adriaenssens E.M."/>
            <person name="Foster-Nyarko E."/>
            <person name="Jarju S."/>
            <person name="Secka A."/>
            <person name="Antonio M."/>
            <person name="Oren A."/>
            <person name="Chaudhuri R.R."/>
            <person name="La Ragione R."/>
            <person name="Hildebrand F."/>
            <person name="Pallen M.J."/>
        </authorList>
    </citation>
    <scope>NUCLEOTIDE SEQUENCE</scope>
    <source>
        <strain evidence="1">CHK33-4379</strain>
    </source>
</reference>
<evidence type="ECO:0000313" key="2">
    <source>
        <dbReference type="Proteomes" id="UP000824136"/>
    </source>
</evidence>
<organism evidence="1 2">
    <name type="scientific">Candidatus Faeciplasma pullistercoris</name>
    <dbReference type="NCBI Taxonomy" id="2840800"/>
    <lineage>
        <taxon>Bacteria</taxon>
        <taxon>Bacillati</taxon>
        <taxon>Bacillota</taxon>
        <taxon>Clostridia</taxon>
        <taxon>Eubacteriales</taxon>
        <taxon>Oscillospiraceae</taxon>
        <taxon>Oscillospiraceae incertae sedis</taxon>
        <taxon>Candidatus Faeciplasma</taxon>
    </lineage>
</organism>
<dbReference type="InterPro" id="IPR009296">
    <property type="entry name" value="DUF951"/>
</dbReference>